<keyword evidence="3" id="KW-1185">Reference proteome</keyword>
<reference evidence="2 3" key="1">
    <citation type="journal article" date="2023" name="Plants (Basel)">
        <title>Bridging the Gap: Combining Genomics and Transcriptomics Approaches to Understand Stylosanthes scabra, an Orphan Legume from the Brazilian Caatinga.</title>
        <authorList>
            <person name="Ferreira-Neto J.R.C."/>
            <person name="da Silva M.D."/>
            <person name="Binneck E."/>
            <person name="de Melo N.F."/>
            <person name="da Silva R.H."/>
            <person name="de Melo A.L.T.M."/>
            <person name="Pandolfi V."/>
            <person name="Bustamante F.O."/>
            <person name="Brasileiro-Vidal A.C."/>
            <person name="Benko-Iseppon A.M."/>
        </authorList>
    </citation>
    <scope>NUCLEOTIDE SEQUENCE [LARGE SCALE GENOMIC DNA]</scope>
    <source>
        <tissue evidence="2">Leaves</tissue>
    </source>
</reference>
<dbReference type="EMBL" id="JASCZI010091449">
    <property type="protein sequence ID" value="MED6150361.1"/>
    <property type="molecule type" value="Genomic_DNA"/>
</dbReference>
<feature type="domain" description="RNase H type-1" evidence="1">
    <location>
        <begin position="79"/>
        <end position="148"/>
    </location>
</feature>
<organism evidence="2 3">
    <name type="scientific">Stylosanthes scabra</name>
    <dbReference type="NCBI Taxonomy" id="79078"/>
    <lineage>
        <taxon>Eukaryota</taxon>
        <taxon>Viridiplantae</taxon>
        <taxon>Streptophyta</taxon>
        <taxon>Embryophyta</taxon>
        <taxon>Tracheophyta</taxon>
        <taxon>Spermatophyta</taxon>
        <taxon>Magnoliopsida</taxon>
        <taxon>eudicotyledons</taxon>
        <taxon>Gunneridae</taxon>
        <taxon>Pentapetalae</taxon>
        <taxon>rosids</taxon>
        <taxon>fabids</taxon>
        <taxon>Fabales</taxon>
        <taxon>Fabaceae</taxon>
        <taxon>Papilionoideae</taxon>
        <taxon>50 kb inversion clade</taxon>
        <taxon>dalbergioids sensu lato</taxon>
        <taxon>Dalbergieae</taxon>
        <taxon>Pterocarpus clade</taxon>
        <taxon>Stylosanthes</taxon>
    </lineage>
</organism>
<comment type="caution">
    <text evidence="2">The sequence shown here is derived from an EMBL/GenBank/DDBJ whole genome shotgun (WGS) entry which is preliminary data.</text>
</comment>
<evidence type="ECO:0000259" key="1">
    <source>
        <dbReference type="Pfam" id="PF13456"/>
    </source>
</evidence>
<gene>
    <name evidence="2" type="ORF">PIB30_071537</name>
</gene>
<proteinExistence type="predicted"/>
<dbReference type="InterPro" id="IPR002156">
    <property type="entry name" value="RNaseH_domain"/>
</dbReference>
<dbReference type="PANTHER" id="PTHR47074:SF48">
    <property type="entry name" value="POLYNUCLEOTIDYL TRANSFERASE, RIBONUCLEASE H-LIKE SUPERFAMILY PROTEIN"/>
    <property type="match status" value="1"/>
</dbReference>
<dbReference type="InterPro" id="IPR044730">
    <property type="entry name" value="RNase_H-like_dom_plant"/>
</dbReference>
<evidence type="ECO:0000313" key="3">
    <source>
        <dbReference type="Proteomes" id="UP001341840"/>
    </source>
</evidence>
<accession>A0ABU6TNH2</accession>
<dbReference type="InterPro" id="IPR052929">
    <property type="entry name" value="RNase_H-like_EbsB-rel"/>
</dbReference>
<dbReference type="Pfam" id="PF13456">
    <property type="entry name" value="RVT_3"/>
    <property type="match status" value="1"/>
</dbReference>
<name>A0ABU6TNH2_9FABA</name>
<evidence type="ECO:0000313" key="2">
    <source>
        <dbReference type="EMBL" id="MED6150361.1"/>
    </source>
</evidence>
<dbReference type="CDD" id="cd06222">
    <property type="entry name" value="RNase_H_like"/>
    <property type="match status" value="1"/>
</dbReference>
<dbReference type="Proteomes" id="UP001341840">
    <property type="component" value="Unassembled WGS sequence"/>
</dbReference>
<protein>
    <recommendedName>
        <fullName evidence="1">RNase H type-1 domain-containing protein</fullName>
    </recommendedName>
</protein>
<feature type="non-terminal residue" evidence="2">
    <location>
        <position position="1"/>
    </location>
</feature>
<sequence>GRDQTLFCSLLQQLWRSRNLLVFEGKDLIIEEEIEKARKVCDEFLNSQVLEKEIRQSMSPTNQIKSFWEGPPTDSVKINVDAVTGQQSNGGVGIVARDEEGQILATAVWTIPFHLQAHQAEAYSIDLGLSLARDCCSMKVVIESDCLDV</sequence>
<dbReference type="PANTHER" id="PTHR47074">
    <property type="entry name" value="BNAC02G40300D PROTEIN"/>
    <property type="match status" value="1"/>
</dbReference>